<protein>
    <recommendedName>
        <fullName evidence="4">Arrestin-like N-terminal domain-containing protein</fullName>
    </recommendedName>
</protein>
<organism evidence="2 3">
    <name type="scientific">Epicoccum nigrum</name>
    <name type="common">Soil fungus</name>
    <name type="synonym">Epicoccum purpurascens</name>
    <dbReference type="NCBI Taxonomy" id="105696"/>
    <lineage>
        <taxon>Eukaryota</taxon>
        <taxon>Fungi</taxon>
        <taxon>Dikarya</taxon>
        <taxon>Ascomycota</taxon>
        <taxon>Pezizomycotina</taxon>
        <taxon>Dothideomycetes</taxon>
        <taxon>Pleosporomycetidae</taxon>
        <taxon>Pleosporales</taxon>
        <taxon>Pleosporineae</taxon>
        <taxon>Didymellaceae</taxon>
        <taxon>Epicoccum</taxon>
    </lineage>
</organism>
<gene>
    <name evidence="2" type="ORF">B5807_06987</name>
</gene>
<dbReference type="OMA" id="ATIHTHW"/>
<evidence type="ECO:0008006" key="4">
    <source>
        <dbReference type="Google" id="ProtNLM"/>
    </source>
</evidence>
<dbReference type="EMBL" id="KZ107845">
    <property type="protein sequence ID" value="OSS48759.1"/>
    <property type="molecule type" value="Genomic_DNA"/>
</dbReference>
<proteinExistence type="predicted"/>
<keyword evidence="3" id="KW-1185">Reference proteome</keyword>
<dbReference type="InParanoid" id="A0A1Y2LZ03"/>
<dbReference type="AlphaFoldDB" id="A0A1Y2LZ03"/>
<reference evidence="2 3" key="1">
    <citation type="journal article" date="2017" name="Genome Announc.">
        <title>Genome sequence of the saprophytic ascomycete Epicoccum nigrum ICMP 19927 strain isolated from New Zealand.</title>
        <authorList>
            <person name="Fokin M."/>
            <person name="Fleetwood D."/>
            <person name="Weir B.S."/>
            <person name="Villas-Boas S.G."/>
        </authorList>
    </citation>
    <scope>NUCLEOTIDE SEQUENCE [LARGE SCALE GENOMIC DNA]</scope>
    <source>
        <strain evidence="2 3">ICMP 19927</strain>
    </source>
</reference>
<name>A0A1Y2LZ03_EPING</name>
<evidence type="ECO:0000313" key="2">
    <source>
        <dbReference type="EMBL" id="OSS48759.1"/>
    </source>
</evidence>
<sequence>MGKCKLSLQVPAEHIITLDLARETLETTLQGHLSASNVPSECNIQITLARVGRLTSSKVTKNDTASKKLLSELGFMGSEKEQKQKRFNYEIAEKVCSCTITPLQSAGSSKTIKFGFSLPVPSYLPATVTLPSVNVAYAIFATCIFPNRKAVQTSEDVRIIRQTAEPTRLEPSRTVTFPETTFALRASFDAPNIGAKNTSIPTTLQLNGLKLPMNDSMRLTETRWLVPREIKWALEETAVIITGCVDATGHIPMSGAHRALKKRTLATGKEKLNLRYPFTRPGNTPVSMLPNNSGMQLPLRITAPTTIALGDSTALAVAGGHVLHTIHSAKAHASPGTSQERFAVYLEYKLHVWLRIGEDVFDEASGDLVNRKMDEMAYTVVCPLAASQAVSGRQGDAHEEPAPMAPPSYDGAWEQQPPGYSTFS</sequence>
<evidence type="ECO:0000313" key="3">
    <source>
        <dbReference type="Proteomes" id="UP000193240"/>
    </source>
</evidence>
<feature type="region of interest" description="Disordered" evidence="1">
    <location>
        <begin position="391"/>
        <end position="424"/>
    </location>
</feature>
<dbReference type="Proteomes" id="UP000193240">
    <property type="component" value="Unassembled WGS sequence"/>
</dbReference>
<accession>A0A1Y2LZ03</accession>
<evidence type="ECO:0000256" key="1">
    <source>
        <dbReference type="SAM" id="MobiDB-lite"/>
    </source>
</evidence>
<dbReference type="STRING" id="105696.A0A1Y2LZ03"/>